<comment type="subcellular location">
    <subcellularLocation>
        <location evidence="14">Cell projection</location>
        <location evidence="14">Kinocilium</location>
    </subcellularLocation>
    <subcellularLocation>
        <location evidence="2">Cytoplasm</location>
        <location evidence="2">Cytoskeleton</location>
        <location evidence="2">Microtubule organizing center</location>
        <location evidence="2">Centrosome</location>
    </subcellularLocation>
    <subcellularLocation>
        <location evidence="3">Cytoplasm</location>
        <location evidence="3">Cytoskeleton</location>
        <location evidence="3">Spindle pole</location>
    </subcellularLocation>
    <subcellularLocation>
        <location evidence="1">Nucleus</location>
    </subcellularLocation>
</comment>
<protein>
    <submittedName>
        <fullName evidence="20">Cell division cycle 14Ab</fullName>
    </submittedName>
</protein>
<dbReference type="InterPro" id="IPR003595">
    <property type="entry name" value="Tyr_Pase_cat"/>
</dbReference>
<dbReference type="PROSITE" id="PS50054">
    <property type="entry name" value="TYR_PHOSPHATASE_DUAL"/>
    <property type="match status" value="1"/>
</dbReference>
<dbReference type="InterPro" id="IPR029021">
    <property type="entry name" value="Prot-tyrosine_phosphatase-like"/>
</dbReference>
<dbReference type="InterPro" id="IPR029260">
    <property type="entry name" value="DSPn"/>
</dbReference>
<sequence>MEDENVTTKFAEIIEGRFYFSSLRCKPRSTTSTHYFSTDDELLYENFYADFGPLNLAMLYRFCCKLNKKLKSFSLARKKIVHYTGVDQKKRANAAFLTGSYAVIYLKRTAEEVYHCLSSAGGPPYLPFRDASFGPSLYNLTLMDCLQGIAKACAECYIDFSNFDVDEYEYYEKVESGDLNWIVPSRFLAFSGPHPKSKIENGYPVHAPDAYIPYFKKHGVTVVVRLNKKMYDARRFTDAGIAHHDLFFPDGSVPSLEIVRKFNDICESTQGAVAVHCKAGLGRTGTLIACYLMKHHSFSAAQAISWIRICRPGSIIGPQQHFLEEKQASLWAQGELHRSKCKMLRRMKVTPYTSKDETTSRSTLHDSGSQIEDWQFLFEDRCLTQGDRLRSLKHKRHPRHTAITRSEESRMQTRSSTQPLRITTLAPQKSLETTVRPSRAVTASLQANKRVTRSMSNTHLGLRNSFISNPRLSGSLVNLDTQSTVPKPLDSGLSHSTSRLSTISSGLGNNRSSPLLQRQATLGHACPPDIGLLSQSMSALGGHSASMGTLGESICNYATQQHTHSLHLAGKKCDKDPTMCTVNLLRSSSPDPNNNINNDTTSGSLRSASSASHLNCQSSGTRCGDKATNPLSASQNAVQLSGSGDRSTVYSLRHFGHSNPVSLPQRKFSTFLRVNPRRVLDNVILGKRTILSKYFFYALQKCCC</sequence>
<evidence type="ECO:0000256" key="2">
    <source>
        <dbReference type="ARBA" id="ARBA00004300"/>
    </source>
</evidence>
<evidence type="ECO:0000256" key="5">
    <source>
        <dbReference type="ARBA" id="ARBA00022490"/>
    </source>
</evidence>
<dbReference type="GeneTree" id="ENSGT00940000155899"/>
<accession>A0A8C4QQY1</accession>
<dbReference type="FunFam" id="3.90.190.10:FF:000032">
    <property type="entry name" value="dual specificity protein phosphatase CDC14A isoform X1"/>
    <property type="match status" value="1"/>
</dbReference>
<feature type="compositionally biased region" description="Low complexity" evidence="17">
    <location>
        <begin position="493"/>
        <end position="508"/>
    </location>
</feature>
<dbReference type="GO" id="GO:0060091">
    <property type="term" value="C:kinocilium"/>
    <property type="evidence" value="ECO:0007669"/>
    <property type="project" value="UniProtKB-SubCell"/>
</dbReference>
<dbReference type="InterPro" id="IPR016130">
    <property type="entry name" value="Tyr_Pase_AS"/>
</dbReference>
<dbReference type="GO" id="GO:0000922">
    <property type="term" value="C:spindle pole"/>
    <property type="evidence" value="ECO:0007669"/>
    <property type="project" value="UniProtKB-SubCell"/>
</dbReference>
<evidence type="ECO:0000256" key="6">
    <source>
        <dbReference type="ARBA" id="ARBA00022553"/>
    </source>
</evidence>
<evidence type="ECO:0000256" key="8">
    <source>
        <dbReference type="ARBA" id="ARBA00022801"/>
    </source>
</evidence>
<evidence type="ECO:0000259" key="19">
    <source>
        <dbReference type="PROSITE" id="PS50056"/>
    </source>
</evidence>
<dbReference type="GO" id="GO:0005634">
    <property type="term" value="C:nucleus"/>
    <property type="evidence" value="ECO:0007669"/>
    <property type="project" value="UniProtKB-SubCell"/>
</dbReference>
<dbReference type="GO" id="GO:0007605">
    <property type="term" value="P:sensory perception of sound"/>
    <property type="evidence" value="ECO:0007669"/>
    <property type="project" value="UniProtKB-ARBA"/>
</dbReference>
<evidence type="ECO:0000313" key="21">
    <source>
        <dbReference type="Proteomes" id="UP000694388"/>
    </source>
</evidence>
<dbReference type="InterPro" id="IPR000340">
    <property type="entry name" value="Dual-sp_phosphatase_cat-dom"/>
</dbReference>
<evidence type="ECO:0000256" key="3">
    <source>
        <dbReference type="ARBA" id="ARBA00004647"/>
    </source>
</evidence>
<evidence type="ECO:0000256" key="14">
    <source>
        <dbReference type="ARBA" id="ARBA00037822"/>
    </source>
</evidence>
<evidence type="ECO:0000256" key="9">
    <source>
        <dbReference type="ARBA" id="ARBA00022912"/>
    </source>
</evidence>
<keyword evidence="13" id="KW-0131">Cell cycle</keyword>
<keyword evidence="9" id="KW-0904">Protein phosphatase</keyword>
<dbReference type="PANTHER" id="PTHR23339">
    <property type="entry name" value="TYROSINE SPECIFIC PROTEIN PHOSPHATASE AND DUAL SPECIFICITY PROTEIN PHOSPHATASE"/>
    <property type="match status" value="1"/>
</dbReference>
<dbReference type="GO" id="GO:0051301">
    <property type="term" value="P:cell division"/>
    <property type="evidence" value="ECO:0007669"/>
    <property type="project" value="UniProtKB-KW"/>
</dbReference>
<reference evidence="20" key="1">
    <citation type="submission" date="2025-08" db="UniProtKB">
        <authorList>
            <consortium name="Ensembl"/>
        </authorList>
    </citation>
    <scope>IDENTIFICATION</scope>
</reference>
<evidence type="ECO:0000313" key="20">
    <source>
        <dbReference type="Ensembl" id="ENSEBUP00000018141.1"/>
    </source>
</evidence>
<dbReference type="SMART" id="SM00404">
    <property type="entry name" value="PTPc_motif"/>
    <property type="match status" value="1"/>
</dbReference>
<evidence type="ECO:0000256" key="10">
    <source>
        <dbReference type="ARBA" id="ARBA00023212"/>
    </source>
</evidence>
<keyword evidence="7" id="KW-0132">Cell division</keyword>
<dbReference type="PROSITE" id="PS00383">
    <property type="entry name" value="TYR_PHOSPHATASE_1"/>
    <property type="match status" value="1"/>
</dbReference>
<evidence type="ECO:0000256" key="1">
    <source>
        <dbReference type="ARBA" id="ARBA00004123"/>
    </source>
</evidence>
<feature type="domain" description="Tyrosine specific protein phosphatases" evidence="19">
    <location>
        <begin position="253"/>
        <end position="322"/>
    </location>
</feature>
<feature type="region of interest" description="Disordered" evidence="17">
    <location>
        <begin position="487"/>
        <end position="512"/>
    </location>
</feature>
<dbReference type="InterPro" id="IPR020422">
    <property type="entry name" value="TYR_PHOSPHATASE_DUAL_dom"/>
</dbReference>
<name>A0A8C4QQY1_EPTBU</name>
<evidence type="ECO:0000256" key="4">
    <source>
        <dbReference type="ARBA" id="ARBA00007315"/>
    </source>
</evidence>
<feature type="domain" description="Tyrosine-protein phosphatase" evidence="18">
    <location>
        <begin position="177"/>
        <end position="335"/>
    </location>
</feature>
<evidence type="ECO:0000256" key="17">
    <source>
        <dbReference type="SAM" id="MobiDB-lite"/>
    </source>
</evidence>
<dbReference type="AlphaFoldDB" id="A0A8C4QQY1"/>
<dbReference type="SUPFAM" id="SSF52799">
    <property type="entry name" value="(Phosphotyrosine protein) phosphatases II"/>
    <property type="match status" value="2"/>
</dbReference>
<dbReference type="Proteomes" id="UP000694388">
    <property type="component" value="Unplaced"/>
</dbReference>
<comment type="catalytic activity">
    <reaction evidence="15">
        <text>O-phospho-L-seryl-[protein] + H2O = L-seryl-[protein] + phosphate</text>
        <dbReference type="Rhea" id="RHEA:20629"/>
        <dbReference type="Rhea" id="RHEA-COMP:9863"/>
        <dbReference type="Rhea" id="RHEA-COMP:11604"/>
        <dbReference type="ChEBI" id="CHEBI:15377"/>
        <dbReference type="ChEBI" id="CHEBI:29999"/>
        <dbReference type="ChEBI" id="CHEBI:43474"/>
        <dbReference type="ChEBI" id="CHEBI:83421"/>
        <dbReference type="EC" id="3.1.3.16"/>
    </reaction>
</comment>
<feature type="region of interest" description="Disordered" evidence="17">
    <location>
        <begin position="392"/>
        <end position="418"/>
    </location>
</feature>
<evidence type="ECO:0000256" key="12">
    <source>
        <dbReference type="ARBA" id="ARBA00023273"/>
    </source>
</evidence>
<dbReference type="FunFam" id="3.90.190.10:FF:000006">
    <property type="entry name" value="Dual specificity protein phosphatase CDC14B"/>
    <property type="match status" value="1"/>
</dbReference>
<dbReference type="SMART" id="SM00195">
    <property type="entry name" value="DSPc"/>
    <property type="match status" value="1"/>
</dbReference>
<dbReference type="Pfam" id="PF14671">
    <property type="entry name" value="DSPn"/>
    <property type="match status" value="1"/>
</dbReference>
<feature type="compositionally biased region" description="Basic residues" evidence="17">
    <location>
        <begin position="392"/>
        <end position="402"/>
    </location>
</feature>
<feature type="compositionally biased region" description="Low complexity" evidence="17">
    <location>
        <begin position="587"/>
        <end position="609"/>
    </location>
</feature>
<dbReference type="InterPro" id="IPR044506">
    <property type="entry name" value="CDC14_C"/>
</dbReference>
<keyword evidence="10" id="KW-0206">Cytoskeleton</keyword>
<keyword evidence="21" id="KW-1185">Reference proteome</keyword>
<dbReference type="CDD" id="cd14499">
    <property type="entry name" value="CDC14_C"/>
    <property type="match status" value="1"/>
</dbReference>
<evidence type="ECO:0000256" key="7">
    <source>
        <dbReference type="ARBA" id="ARBA00022618"/>
    </source>
</evidence>
<evidence type="ECO:0000256" key="11">
    <source>
        <dbReference type="ARBA" id="ARBA00023242"/>
    </source>
</evidence>
<dbReference type="PROSITE" id="PS50056">
    <property type="entry name" value="TYR_PHOSPHATASE_2"/>
    <property type="match status" value="1"/>
</dbReference>
<evidence type="ECO:0000256" key="15">
    <source>
        <dbReference type="ARBA" id="ARBA00047761"/>
    </source>
</evidence>
<reference evidence="20" key="2">
    <citation type="submission" date="2025-09" db="UniProtKB">
        <authorList>
            <consortium name="Ensembl"/>
        </authorList>
    </citation>
    <scope>IDENTIFICATION</scope>
</reference>
<keyword evidence="8" id="KW-0378">Hydrolase</keyword>
<evidence type="ECO:0000259" key="18">
    <source>
        <dbReference type="PROSITE" id="PS50054"/>
    </source>
</evidence>
<dbReference type="CDD" id="cd17657">
    <property type="entry name" value="CDC14_N"/>
    <property type="match status" value="1"/>
</dbReference>
<dbReference type="Ensembl" id="ENSEBUT00000018717.1">
    <property type="protein sequence ID" value="ENSEBUP00000018141.1"/>
    <property type="gene ID" value="ENSEBUG00000011327.1"/>
</dbReference>
<comment type="similarity">
    <text evidence="4">Belongs to the protein-tyrosine phosphatase family. Non-receptor class CDC14 subfamily.</text>
</comment>
<keyword evidence="5" id="KW-0963">Cytoplasm</keyword>
<keyword evidence="12" id="KW-0966">Cell projection</keyword>
<dbReference type="Gene3D" id="3.90.190.10">
    <property type="entry name" value="Protein tyrosine phosphatase superfamily"/>
    <property type="match status" value="2"/>
</dbReference>
<evidence type="ECO:0000256" key="16">
    <source>
        <dbReference type="ARBA" id="ARBA00048336"/>
    </source>
</evidence>
<keyword evidence="6" id="KW-0597">Phosphoprotein</keyword>
<comment type="catalytic activity">
    <reaction evidence="16">
        <text>O-phospho-L-threonyl-[protein] + H2O = L-threonyl-[protein] + phosphate</text>
        <dbReference type="Rhea" id="RHEA:47004"/>
        <dbReference type="Rhea" id="RHEA-COMP:11060"/>
        <dbReference type="Rhea" id="RHEA-COMP:11605"/>
        <dbReference type="ChEBI" id="CHEBI:15377"/>
        <dbReference type="ChEBI" id="CHEBI:30013"/>
        <dbReference type="ChEBI" id="CHEBI:43474"/>
        <dbReference type="ChEBI" id="CHEBI:61977"/>
        <dbReference type="EC" id="3.1.3.16"/>
    </reaction>
</comment>
<keyword evidence="11" id="KW-0539">Nucleus</keyword>
<dbReference type="GO" id="GO:0004722">
    <property type="term" value="F:protein serine/threonine phosphatase activity"/>
    <property type="evidence" value="ECO:0007669"/>
    <property type="project" value="UniProtKB-EC"/>
</dbReference>
<dbReference type="InterPro" id="IPR000387">
    <property type="entry name" value="Tyr_Pase_dom"/>
</dbReference>
<proteinExistence type="inferred from homology"/>
<dbReference type="InterPro" id="IPR050561">
    <property type="entry name" value="PTP"/>
</dbReference>
<feature type="region of interest" description="Disordered" evidence="17">
    <location>
        <begin position="585"/>
        <end position="609"/>
    </location>
</feature>
<dbReference type="GO" id="GO:0005813">
    <property type="term" value="C:centrosome"/>
    <property type="evidence" value="ECO:0007669"/>
    <property type="project" value="UniProtKB-SubCell"/>
</dbReference>
<evidence type="ECO:0000256" key="13">
    <source>
        <dbReference type="ARBA" id="ARBA00023306"/>
    </source>
</evidence>
<dbReference type="Pfam" id="PF00782">
    <property type="entry name" value="DSPc"/>
    <property type="match status" value="1"/>
</dbReference>
<organism evidence="20 21">
    <name type="scientific">Eptatretus burgeri</name>
    <name type="common">Inshore hagfish</name>
    <dbReference type="NCBI Taxonomy" id="7764"/>
    <lineage>
        <taxon>Eukaryota</taxon>
        <taxon>Metazoa</taxon>
        <taxon>Chordata</taxon>
        <taxon>Craniata</taxon>
        <taxon>Vertebrata</taxon>
        <taxon>Cyclostomata</taxon>
        <taxon>Myxini</taxon>
        <taxon>Myxiniformes</taxon>
        <taxon>Myxinidae</taxon>
        <taxon>Eptatretinae</taxon>
        <taxon>Eptatretus</taxon>
    </lineage>
</organism>